<dbReference type="PROSITE" id="PS50975">
    <property type="entry name" value="ATP_GRASP"/>
    <property type="match status" value="1"/>
</dbReference>
<evidence type="ECO:0000256" key="13">
    <source>
        <dbReference type="PIRSR" id="PIRSR039102-1"/>
    </source>
</evidence>
<evidence type="ECO:0000256" key="12">
    <source>
        <dbReference type="HAMAP-Rule" id="MF_00047"/>
    </source>
</evidence>
<dbReference type="FunFam" id="3.30.470.20:FF:000008">
    <property type="entry name" value="D-alanine--D-alanine ligase"/>
    <property type="match status" value="1"/>
</dbReference>
<feature type="binding site" evidence="15">
    <location>
        <position position="315"/>
    </location>
    <ligand>
        <name>Mg(2+)</name>
        <dbReference type="ChEBI" id="CHEBI:18420"/>
        <label>1</label>
    </ligand>
</feature>
<dbReference type="GO" id="GO:0005524">
    <property type="term" value="F:ATP binding"/>
    <property type="evidence" value="ECO:0007669"/>
    <property type="project" value="UniProtKB-UniRule"/>
</dbReference>
<dbReference type="GO" id="GO:0005829">
    <property type="term" value="C:cytosol"/>
    <property type="evidence" value="ECO:0007669"/>
    <property type="project" value="TreeGrafter"/>
</dbReference>
<dbReference type="PROSITE" id="PS00843">
    <property type="entry name" value="DALA_DALA_LIGASE_1"/>
    <property type="match status" value="1"/>
</dbReference>
<keyword evidence="9 12" id="KW-0573">Peptidoglycan synthesis</keyword>
<dbReference type="PANTHER" id="PTHR23132">
    <property type="entry name" value="D-ALANINE--D-ALANINE LIGASE"/>
    <property type="match status" value="1"/>
</dbReference>
<evidence type="ECO:0000256" key="5">
    <source>
        <dbReference type="ARBA" id="ARBA00022741"/>
    </source>
</evidence>
<accession>A0A418Q7B1</accession>
<feature type="active site" evidence="13">
    <location>
        <position position="187"/>
    </location>
</feature>
<evidence type="ECO:0000256" key="8">
    <source>
        <dbReference type="ARBA" id="ARBA00022960"/>
    </source>
</evidence>
<comment type="caution">
    <text evidence="18">The sequence shown here is derived from an EMBL/GenBank/DDBJ whole genome shotgun (WGS) entry which is preliminary data.</text>
</comment>
<dbReference type="PANTHER" id="PTHR23132:SF25">
    <property type="entry name" value="D-ALANINE--D-ALANINE LIGASE A"/>
    <property type="match status" value="1"/>
</dbReference>
<dbReference type="NCBIfam" id="NF002378">
    <property type="entry name" value="PRK01372.1"/>
    <property type="match status" value="1"/>
</dbReference>
<feature type="binding site" evidence="14">
    <location>
        <begin position="179"/>
        <end position="181"/>
    </location>
    <ligand>
        <name>ATP</name>
        <dbReference type="ChEBI" id="CHEBI:30616"/>
    </ligand>
</feature>
<keyword evidence="7 15" id="KW-0460">Magnesium</keyword>
<feature type="binding site" evidence="14">
    <location>
        <position position="140"/>
    </location>
    <ligand>
        <name>ATP</name>
        <dbReference type="ChEBI" id="CHEBI:30616"/>
    </ligand>
</feature>
<comment type="cofactor">
    <cofactor evidence="1">
        <name>Mn(2+)</name>
        <dbReference type="ChEBI" id="CHEBI:29035"/>
    </cofactor>
</comment>
<evidence type="ECO:0000313" key="18">
    <source>
        <dbReference type="EMBL" id="RIX34984.1"/>
    </source>
</evidence>
<dbReference type="NCBIfam" id="NF002528">
    <property type="entry name" value="PRK01966.1-4"/>
    <property type="match status" value="1"/>
</dbReference>
<sequence>MTVAVVYGGQSTEHSISCISAAAVIDHLDRDKYTVVPIGITREGMWVPGTVDTDSLRAQGSVLPEVRQTGASVQLVLGSGGTMVYASGPKAGETFATIDLVFPVLHGMNGEDGTIQGLFDLAGVPYVGNGVMASAASMDKEITKRLAREAGIPVGREVILHEVRDLTDAEKDALGLPVFVKPARGGSSIGVSKVDAWEDLDDALKMAFDNDTKVLIESMIHGREVECGVLQYKDGTVVASVPAMLEGTEDGAEGFYGFEAKYIDSTTSASIPAPLDDETTDKVRDYAVATFRALCCEGLARVDFFVTDNGPVLNEINTLPGFTPISMYPKMFAAEGIDFAQLVNILIERALR</sequence>
<gene>
    <name evidence="12" type="primary">ddl</name>
    <name evidence="18" type="ORF">D3M95_06265</name>
</gene>
<dbReference type="GO" id="GO:0008360">
    <property type="term" value="P:regulation of cell shape"/>
    <property type="evidence" value="ECO:0007669"/>
    <property type="project" value="UniProtKB-KW"/>
</dbReference>
<feature type="domain" description="ATP-grasp" evidence="17">
    <location>
        <begin position="144"/>
        <end position="348"/>
    </location>
</feature>
<dbReference type="EC" id="6.3.2.4" evidence="12"/>
<dbReference type="InterPro" id="IPR011761">
    <property type="entry name" value="ATP-grasp"/>
</dbReference>
<evidence type="ECO:0000256" key="11">
    <source>
        <dbReference type="ARBA" id="ARBA00023316"/>
    </source>
</evidence>
<comment type="subcellular location">
    <subcellularLocation>
        <location evidence="12">Cytoplasm</location>
    </subcellularLocation>
</comment>
<evidence type="ECO:0000256" key="4">
    <source>
        <dbReference type="ARBA" id="ARBA00022723"/>
    </source>
</evidence>
<reference evidence="18 19" key="1">
    <citation type="submission" date="2018-09" db="EMBL/GenBank/DDBJ databases">
        <title>Optimization and identification of Corynebacterium falsenii FN1-14 from fish paste.</title>
        <authorList>
            <person name="Daroonpunt R."/>
            <person name="Tanasupawat S."/>
        </authorList>
    </citation>
    <scope>NUCLEOTIDE SEQUENCE [LARGE SCALE GENOMIC DNA]</scope>
    <source>
        <strain evidence="18 19">FN1-14</strain>
    </source>
</reference>
<dbReference type="InterPro" id="IPR016185">
    <property type="entry name" value="PreATP-grasp_dom_sf"/>
</dbReference>
<dbReference type="GO" id="GO:0046872">
    <property type="term" value="F:metal ion binding"/>
    <property type="evidence" value="ECO:0007669"/>
    <property type="project" value="UniProtKB-KW"/>
</dbReference>
<protein>
    <recommendedName>
        <fullName evidence="12">D-alanine--D-alanine ligase</fullName>
        <ecNumber evidence="12">6.3.2.4</ecNumber>
    </recommendedName>
    <alternativeName>
        <fullName evidence="12">D-Ala-D-Ala ligase</fullName>
    </alternativeName>
    <alternativeName>
        <fullName evidence="12">D-alanylalanine synthetase</fullName>
    </alternativeName>
</protein>
<dbReference type="NCBIfam" id="TIGR01205">
    <property type="entry name" value="D_ala_D_alaTIGR"/>
    <property type="match status" value="1"/>
</dbReference>
<evidence type="ECO:0000256" key="9">
    <source>
        <dbReference type="ARBA" id="ARBA00022984"/>
    </source>
</evidence>
<evidence type="ECO:0000256" key="14">
    <source>
        <dbReference type="PIRSR" id="PIRSR039102-2"/>
    </source>
</evidence>
<dbReference type="Gene3D" id="3.30.1490.20">
    <property type="entry name" value="ATP-grasp fold, A domain"/>
    <property type="match status" value="1"/>
</dbReference>
<comment type="catalytic activity">
    <reaction evidence="12">
        <text>2 D-alanine + ATP = D-alanyl-D-alanine + ADP + phosphate + H(+)</text>
        <dbReference type="Rhea" id="RHEA:11224"/>
        <dbReference type="ChEBI" id="CHEBI:15378"/>
        <dbReference type="ChEBI" id="CHEBI:30616"/>
        <dbReference type="ChEBI" id="CHEBI:43474"/>
        <dbReference type="ChEBI" id="CHEBI:57416"/>
        <dbReference type="ChEBI" id="CHEBI:57822"/>
        <dbReference type="ChEBI" id="CHEBI:456216"/>
        <dbReference type="EC" id="6.3.2.4"/>
    </reaction>
</comment>
<keyword evidence="12" id="KW-0963">Cytoplasm</keyword>
<feature type="binding site" evidence="15">
    <location>
        <position position="303"/>
    </location>
    <ligand>
        <name>Mg(2+)</name>
        <dbReference type="ChEBI" id="CHEBI:18420"/>
        <label>1</label>
    </ligand>
</feature>
<feature type="active site" evidence="13">
    <location>
        <position position="326"/>
    </location>
</feature>
<dbReference type="InterPro" id="IPR011095">
    <property type="entry name" value="Dala_Dala_lig_C"/>
</dbReference>
<name>A0A418Q7B1_9CORY</name>
<dbReference type="Pfam" id="PF07478">
    <property type="entry name" value="Dala_Dala_lig_C"/>
    <property type="match status" value="1"/>
</dbReference>
<comment type="similarity">
    <text evidence="2 12">Belongs to the D-alanine--D-alanine ligase family.</text>
</comment>
<dbReference type="AlphaFoldDB" id="A0A418Q7B1"/>
<feature type="binding site" evidence="15">
    <location>
        <position position="317"/>
    </location>
    <ligand>
        <name>Mg(2+)</name>
        <dbReference type="ChEBI" id="CHEBI:18420"/>
        <label>2</label>
    </ligand>
</feature>
<dbReference type="Gene3D" id="3.30.470.20">
    <property type="entry name" value="ATP-grasp fold, B domain"/>
    <property type="match status" value="1"/>
</dbReference>
<keyword evidence="10 15" id="KW-0464">Manganese</keyword>
<evidence type="ECO:0000313" key="19">
    <source>
        <dbReference type="Proteomes" id="UP000285278"/>
    </source>
</evidence>
<evidence type="ECO:0000256" key="16">
    <source>
        <dbReference type="PROSITE-ProRule" id="PRU00409"/>
    </source>
</evidence>
<dbReference type="Proteomes" id="UP000285278">
    <property type="component" value="Unassembled WGS sequence"/>
</dbReference>
<keyword evidence="3 12" id="KW-0436">Ligase</keyword>
<keyword evidence="6 16" id="KW-0067">ATP-binding</keyword>
<dbReference type="HAMAP" id="MF_00047">
    <property type="entry name" value="Dala_Dala_lig"/>
    <property type="match status" value="1"/>
</dbReference>
<dbReference type="SUPFAM" id="SSF56059">
    <property type="entry name" value="Glutathione synthetase ATP-binding domain-like"/>
    <property type="match status" value="1"/>
</dbReference>
<feature type="active site" evidence="13">
    <location>
        <position position="13"/>
    </location>
</feature>
<evidence type="ECO:0000256" key="6">
    <source>
        <dbReference type="ARBA" id="ARBA00022840"/>
    </source>
</evidence>
<keyword evidence="11 12" id="KW-0961">Cell wall biogenesis/degradation</keyword>
<dbReference type="InterPro" id="IPR011127">
    <property type="entry name" value="Dala_Dala_lig_N"/>
</dbReference>
<comment type="function">
    <text evidence="12">Cell wall formation.</text>
</comment>
<comment type="pathway">
    <text evidence="12">Cell wall biogenesis; peptidoglycan biosynthesis.</text>
</comment>
<feature type="binding site" evidence="14">
    <location>
        <begin position="217"/>
        <end position="224"/>
    </location>
    <ligand>
        <name>ATP</name>
        <dbReference type="ChEBI" id="CHEBI:30616"/>
    </ligand>
</feature>
<dbReference type="InterPro" id="IPR013815">
    <property type="entry name" value="ATP_grasp_subdomain_1"/>
</dbReference>
<feature type="binding site" evidence="14">
    <location>
        <begin position="187"/>
        <end position="188"/>
    </location>
    <ligand>
        <name>ATP</name>
        <dbReference type="ChEBI" id="CHEBI:30616"/>
    </ligand>
</feature>
<evidence type="ECO:0000256" key="2">
    <source>
        <dbReference type="ARBA" id="ARBA00010871"/>
    </source>
</evidence>
<keyword evidence="19" id="KW-1185">Reference proteome</keyword>
<dbReference type="Pfam" id="PF01820">
    <property type="entry name" value="Dala_Dala_lig_N"/>
    <property type="match status" value="1"/>
</dbReference>
<comment type="cofactor">
    <cofactor evidence="15">
        <name>Mg(2+)</name>
        <dbReference type="ChEBI" id="CHEBI:18420"/>
    </cofactor>
    <cofactor evidence="15">
        <name>Mn(2+)</name>
        <dbReference type="ChEBI" id="CHEBI:29035"/>
    </cofactor>
    <text evidence="15">Binds 2 magnesium or manganese ions per subunit.</text>
</comment>
<dbReference type="PIRSF" id="PIRSF039102">
    <property type="entry name" value="Ddl/VanB"/>
    <property type="match status" value="1"/>
</dbReference>
<dbReference type="InterPro" id="IPR005905">
    <property type="entry name" value="D_ala_D_ala"/>
</dbReference>
<evidence type="ECO:0000256" key="3">
    <source>
        <dbReference type="ARBA" id="ARBA00022598"/>
    </source>
</evidence>
<keyword evidence="4 15" id="KW-0479">Metal-binding</keyword>
<dbReference type="EMBL" id="QXJK01000005">
    <property type="protein sequence ID" value="RIX34984.1"/>
    <property type="molecule type" value="Genomic_DNA"/>
</dbReference>
<dbReference type="GO" id="GO:0009252">
    <property type="term" value="P:peptidoglycan biosynthetic process"/>
    <property type="evidence" value="ECO:0007669"/>
    <property type="project" value="UniProtKB-UniRule"/>
</dbReference>
<keyword evidence="8 12" id="KW-0133">Cell shape</keyword>
<keyword evidence="5 14" id="KW-0547">Nucleotide-binding</keyword>
<dbReference type="InterPro" id="IPR000291">
    <property type="entry name" value="D-Ala_lig_Van_CS"/>
</dbReference>
<evidence type="ECO:0000259" key="17">
    <source>
        <dbReference type="PROSITE" id="PS50975"/>
    </source>
</evidence>
<dbReference type="OrthoDB" id="9813261at2"/>
<dbReference type="SUPFAM" id="SSF52440">
    <property type="entry name" value="PreATP-grasp domain"/>
    <property type="match status" value="1"/>
</dbReference>
<evidence type="ECO:0000256" key="10">
    <source>
        <dbReference type="ARBA" id="ARBA00023211"/>
    </source>
</evidence>
<dbReference type="Gene3D" id="3.40.50.20">
    <property type="match status" value="1"/>
</dbReference>
<dbReference type="UniPathway" id="UPA00219"/>
<feature type="binding site" evidence="15">
    <location>
        <position position="315"/>
    </location>
    <ligand>
        <name>Mg(2+)</name>
        <dbReference type="ChEBI" id="CHEBI:18420"/>
        <label>2</label>
    </ligand>
</feature>
<evidence type="ECO:0000256" key="1">
    <source>
        <dbReference type="ARBA" id="ARBA00001936"/>
    </source>
</evidence>
<feature type="binding site" evidence="14">
    <location>
        <begin position="314"/>
        <end position="315"/>
    </location>
    <ligand>
        <name>ATP</name>
        <dbReference type="ChEBI" id="CHEBI:30616"/>
    </ligand>
</feature>
<dbReference type="GO" id="GO:0071555">
    <property type="term" value="P:cell wall organization"/>
    <property type="evidence" value="ECO:0007669"/>
    <property type="project" value="UniProtKB-KW"/>
</dbReference>
<evidence type="ECO:0000256" key="7">
    <source>
        <dbReference type="ARBA" id="ARBA00022842"/>
    </source>
</evidence>
<dbReference type="PROSITE" id="PS00844">
    <property type="entry name" value="DALA_DALA_LIGASE_2"/>
    <property type="match status" value="1"/>
</dbReference>
<dbReference type="GO" id="GO:0008716">
    <property type="term" value="F:D-alanine-D-alanine ligase activity"/>
    <property type="evidence" value="ECO:0007669"/>
    <property type="project" value="UniProtKB-UniRule"/>
</dbReference>
<organism evidence="18 19">
    <name type="scientific">Corynebacterium falsenii</name>
    <dbReference type="NCBI Taxonomy" id="108486"/>
    <lineage>
        <taxon>Bacteria</taxon>
        <taxon>Bacillati</taxon>
        <taxon>Actinomycetota</taxon>
        <taxon>Actinomycetes</taxon>
        <taxon>Mycobacteriales</taxon>
        <taxon>Corynebacteriaceae</taxon>
        <taxon>Corynebacterium</taxon>
    </lineage>
</organism>
<dbReference type="STRING" id="1451189.CFAL_06745"/>
<proteinExistence type="inferred from homology"/>
<evidence type="ECO:0000256" key="15">
    <source>
        <dbReference type="PIRSR" id="PIRSR039102-3"/>
    </source>
</evidence>